<dbReference type="Proteomes" id="UP000067626">
    <property type="component" value="Chromosome"/>
</dbReference>
<dbReference type="AlphaFoldDB" id="A0A0K1E6E6"/>
<dbReference type="Gene3D" id="3.90.1580.10">
    <property type="entry name" value="paralog of FGE (formylglycine-generating enzyme)"/>
    <property type="match status" value="1"/>
</dbReference>
<reference evidence="2 3" key="1">
    <citation type="submission" date="2015-07" db="EMBL/GenBank/DDBJ databases">
        <title>Genome analysis of myxobacterium Chondromyces crocatus Cm c5 reveals a high potential for natural compound synthesis and the genetic basis for the loss of fruiting body formation.</title>
        <authorList>
            <person name="Zaburannyi N."/>
            <person name="Bunk B."/>
            <person name="Maier J."/>
            <person name="Overmann J."/>
            <person name="Mueller R."/>
        </authorList>
    </citation>
    <scope>NUCLEOTIDE SEQUENCE [LARGE SCALE GENOMIC DNA]</scope>
    <source>
        <strain evidence="2 3">Cm c5</strain>
    </source>
</reference>
<dbReference type="SUPFAM" id="SSF56436">
    <property type="entry name" value="C-type lectin-like"/>
    <property type="match status" value="1"/>
</dbReference>
<dbReference type="EMBL" id="CP012159">
    <property type="protein sequence ID" value="AKT36123.1"/>
    <property type="molecule type" value="Genomic_DNA"/>
</dbReference>
<protein>
    <recommendedName>
        <fullName evidence="1">Sulfatase-modifying factor enzyme-like domain-containing protein</fullName>
    </recommendedName>
</protein>
<sequence>MSSALLGCGASSATHGAPAVVLEIAPLEAGVEASGPAAEAAEEAPDPQRKGMIQIPSGSFEMGFDGCDTDEQPVHTVKVEGFWMDVTEVTVEAYEQCVRAQTCQPAQTADEADSRPEGILHCNSGRTDRARHPVNCVTWRQADTYCRAQDKRLPTETEWEFAARGTKGRTFPWGDTFLDEGLCWDRDDGTCPVGSFPDGNTPQGLMDMAGNVWEWTASHYCGYGEPDCDDTSYVDRGGAWVSDEERLVHAAHRGRGNARTAESYIGFRCVRSR</sequence>
<evidence type="ECO:0000313" key="3">
    <source>
        <dbReference type="Proteomes" id="UP000067626"/>
    </source>
</evidence>
<dbReference type="PANTHER" id="PTHR23150">
    <property type="entry name" value="SULFATASE MODIFYING FACTOR 1, 2"/>
    <property type="match status" value="1"/>
</dbReference>
<feature type="domain" description="Sulfatase-modifying factor enzyme-like" evidence="1">
    <location>
        <begin position="50"/>
        <end position="271"/>
    </location>
</feature>
<organism evidence="2 3">
    <name type="scientific">Chondromyces crocatus</name>
    <dbReference type="NCBI Taxonomy" id="52"/>
    <lineage>
        <taxon>Bacteria</taxon>
        <taxon>Pseudomonadati</taxon>
        <taxon>Myxococcota</taxon>
        <taxon>Polyangia</taxon>
        <taxon>Polyangiales</taxon>
        <taxon>Polyangiaceae</taxon>
        <taxon>Chondromyces</taxon>
    </lineage>
</organism>
<name>A0A0K1E6E6_CHOCO</name>
<dbReference type="GO" id="GO:0120147">
    <property type="term" value="F:formylglycine-generating oxidase activity"/>
    <property type="evidence" value="ECO:0007669"/>
    <property type="project" value="TreeGrafter"/>
</dbReference>
<evidence type="ECO:0000259" key="1">
    <source>
        <dbReference type="Pfam" id="PF03781"/>
    </source>
</evidence>
<gene>
    <name evidence="2" type="ORF">CMC5_002360</name>
</gene>
<dbReference type="InterPro" id="IPR005532">
    <property type="entry name" value="SUMF_dom"/>
</dbReference>
<dbReference type="STRING" id="52.CMC5_002360"/>
<proteinExistence type="predicted"/>
<dbReference type="KEGG" id="ccro:CMC5_002360"/>
<dbReference type="InterPro" id="IPR051043">
    <property type="entry name" value="Sulfatase_Mod_Factor_Kinase"/>
</dbReference>
<accession>A0A0K1E6E6</accession>
<evidence type="ECO:0000313" key="2">
    <source>
        <dbReference type="EMBL" id="AKT36123.1"/>
    </source>
</evidence>
<keyword evidence="3" id="KW-1185">Reference proteome</keyword>
<dbReference type="Pfam" id="PF03781">
    <property type="entry name" value="FGE-sulfatase"/>
    <property type="match status" value="1"/>
</dbReference>
<dbReference type="PANTHER" id="PTHR23150:SF19">
    <property type="entry name" value="FORMYLGLYCINE-GENERATING ENZYME"/>
    <property type="match status" value="1"/>
</dbReference>
<dbReference type="InterPro" id="IPR016187">
    <property type="entry name" value="CTDL_fold"/>
</dbReference>
<dbReference type="InterPro" id="IPR042095">
    <property type="entry name" value="SUMF_sf"/>
</dbReference>